<evidence type="ECO:0000313" key="3">
    <source>
        <dbReference type="Proteomes" id="UP000287872"/>
    </source>
</evidence>
<organism evidence="2 3">
    <name type="scientific">Clostridium tagluense</name>
    <dbReference type="NCBI Taxonomy" id="360422"/>
    <lineage>
        <taxon>Bacteria</taxon>
        <taxon>Bacillati</taxon>
        <taxon>Bacillota</taxon>
        <taxon>Clostridia</taxon>
        <taxon>Eubacteriales</taxon>
        <taxon>Clostridiaceae</taxon>
        <taxon>Clostridium</taxon>
    </lineage>
</organism>
<reference evidence="2 3" key="1">
    <citation type="submission" date="2018-11" db="EMBL/GenBank/DDBJ databases">
        <title>Genome sequencing and assembly of Clostridium tagluense strain A121.</title>
        <authorList>
            <person name="Murakami T."/>
            <person name="Segawa T."/>
            <person name="Shcherbakova V.A."/>
            <person name="Mori H."/>
            <person name="Yoshimura Y."/>
        </authorList>
    </citation>
    <scope>NUCLEOTIDE SEQUENCE [LARGE SCALE GENOMIC DNA]</scope>
    <source>
        <strain evidence="2 3">A121</strain>
    </source>
</reference>
<protein>
    <submittedName>
        <fullName evidence="2">Uncharacterized protein</fullName>
    </submittedName>
</protein>
<dbReference type="RefSeq" id="WP_124999945.1">
    <property type="nucleotide sequence ID" value="NZ_BHYK01000007.1"/>
</dbReference>
<sequence>MSIKITFENMLIFILPVMEVVFLASVIIGTRRDKKAFKIISFVAITAICLSICILLWVNKTV</sequence>
<keyword evidence="1" id="KW-0472">Membrane</keyword>
<dbReference type="EMBL" id="BHYK01000007">
    <property type="protein sequence ID" value="GCD10003.1"/>
    <property type="molecule type" value="Genomic_DNA"/>
</dbReference>
<evidence type="ECO:0000256" key="1">
    <source>
        <dbReference type="SAM" id="Phobius"/>
    </source>
</evidence>
<feature type="transmembrane region" description="Helical" evidence="1">
    <location>
        <begin position="12"/>
        <end position="29"/>
    </location>
</feature>
<feature type="transmembrane region" description="Helical" evidence="1">
    <location>
        <begin position="36"/>
        <end position="58"/>
    </location>
</feature>
<comment type="caution">
    <text evidence="2">The sequence shown here is derived from an EMBL/GenBank/DDBJ whole genome shotgun (WGS) entry which is preliminary data.</text>
</comment>
<dbReference type="AlphaFoldDB" id="A0A401UKB7"/>
<keyword evidence="1" id="KW-0812">Transmembrane</keyword>
<keyword evidence="1" id="KW-1133">Transmembrane helix</keyword>
<keyword evidence="3" id="KW-1185">Reference proteome</keyword>
<evidence type="ECO:0000313" key="2">
    <source>
        <dbReference type="EMBL" id="GCD10003.1"/>
    </source>
</evidence>
<accession>A0A401UKB7</accession>
<name>A0A401UKB7_9CLOT</name>
<dbReference type="Proteomes" id="UP000287872">
    <property type="component" value="Unassembled WGS sequence"/>
</dbReference>
<gene>
    <name evidence="2" type="ORF">Ctaglu_16260</name>
</gene>
<proteinExistence type="predicted"/>